<evidence type="ECO:0000259" key="1">
    <source>
        <dbReference type="Pfam" id="PF07883"/>
    </source>
</evidence>
<dbReference type="EMBL" id="BMZQ01000002">
    <property type="protein sequence ID" value="GHD13937.1"/>
    <property type="molecule type" value="Genomic_DNA"/>
</dbReference>
<dbReference type="InterPro" id="IPR011051">
    <property type="entry name" value="RmlC_Cupin_sf"/>
</dbReference>
<comment type="caution">
    <text evidence="2">The sequence shown here is derived from an EMBL/GenBank/DDBJ whole genome shotgun (WGS) entry which is preliminary data.</text>
</comment>
<evidence type="ECO:0000313" key="3">
    <source>
        <dbReference type="Proteomes" id="UP000630142"/>
    </source>
</evidence>
<evidence type="ECO:0000313" key="2">
    <source>
        <dbReference type="EMBL" id="GHD13937.1"/>
    </source>
</evidence>
<proteinExistence type="predicted"/>
<dbReference type="InterPro" id="IPR014710">
    <property type="entry name" value="RmlC-like_jellyroll"/>
</dbReference>
<keyword evidence="3" id="KW-1185">Reference proteome</keyword>
<feature type="domain" description="Cupin type-2" evidence="1">
    <location>
        <begin position="66"/>
        <end position="128"/>
    </location>
</feature>
<name>A0A8J3DWJ5_9HYPH</name>
<dbReference type="SUPFAM" id="SSF51182">
    <property type="entry name" value="RmlC-like cupins"/>
    <property type="match status" value="1"/>
</dbReference>
<dbReference type="Gene3D" id="2.60.120.10">
    <property type="entry name" value="Jelly Rolls"/>
    <property type="match status" value="1"/>
</dbReference>
<organism evidence="2 3">
    <name type="scientific">Tianweitania populi</name>
    <dbReference type="NCBI Taxonomy" id="1607949"/>
    <lineage>
        <taxon>Bacteria</taxon>
        <taxon>Pseudomonadati</taxon>
        <taxon>Pseudomonadota</taxon>
        <taxon>Alphaproteobacteria</taxon>
        <taxon>Hyphomicrobiales</taxon>
        <taxon>Phyllobacteriaceae</taxon>
        <taxon>Tianweitania</taxon>
    </lineage>
</organism>
<gene>
    <name evidence="2" type="ORF">GCM10016234_18850</name>
</gene>
<sequence length="140" mass="15018">MVFDCKSALECVMRKDFDPETVKADGRSAAKGFLFDPTAPGPWRGSLAGETIGSPVTVLAYGNDTPGEGPPLHVHPYDETFVVFAGRARFFVGDQVIDATAGEAVLGPAGVPHRFVNLGPGRLQTIDIHHSDRWIQTDLA</sequence>
<reference evidence="2" key="1">
    <citation type="journal article" date="2014" name="Int. J. Syst. Evol. Microbiol.">
        <title>Complete genome sequence of Corynebacterium casei LMG S-19264T (=DSM 44701T), isolated from a smear-ripened cheese.</title>
        <authorList>
            <consortium name="US DOE Joint Genome Institute (JGI-PGF)"/>
            <person name="Walter F."/>
            <person name="Albersmeier A."/>
            <person name="Kalinowski J."/>
            <person name="Ruckert C."/>
        </authorList>
    </citation>
    <scope>NUCLEOTIDE SEQUENCE</scope>
    <source>
        <strain evidence="2">KCTC 42249</strain>
    </source>
</reference>
<reference evidence="2" key="2">
    <citation type="submission" date="2020-09" db="EMBL/GenBank/DDBJ databases">
        <authorList>
            <person name="Sun Q."/>
            <person name="Kim S."/>
        </authorList>
    </citation>
    <scope>NUCLEOTIDE SEQUENCE</scope>
    <source>
        <strain evidence="2">KCTC 42249</strain>
    </source>
</reference>
<dbReference type="AlphaFoldDB" id="A0A8J3DWJ5"/>
<accession>A0A8J3DWJ5</accession>
<dbReference type="Pfam" id="PF07883">
    <property type="entry name" value="Cupin_2"/>
    <property type="match status" value="1"/>
</dbReference>
<dbReference type="Proteomes" id="UP000630142">
    <property type="component" value="Unassembled WGS sequence"/>
</dbReference>
<protein>
    <recommendedName>
        <fullName evidence="1">Cupin type-2 domain-containing protein</fullName>
    </recommendedName>
</protein>
<dbReference type="InterPro" id="IPR013096">
    <property type="entry name" value="Cupin_2"/>
</dbReference>